<protein>
    <submittedName>
        <fullName evidence="1">Uncharacterized protein</fullName>
    </submittedName>
</protein>
<reference evidence="1" key="2">
    <citation type="submission" date="2020-08" db="EMBL/GenBank/DDBJ databases">
        <authorList>
            <person name="Chen M."/>
            <person name="Teng W."/>
            <person name="Zhao L."/>
            <person name="Hu C."/>
            <person name="Zhou Y."/>
            <person name="Han B."/>
            <person name="Song L."/>
            <person name="Shu W."/>
        </authorList>
    </citation>
    <scope>NUCLEOTIDE SEQUENCE</scope>
    <source>
        <strain evidence="1">FACHB-1277</strain>
    </source>
</reference>
<dbReference type="EMBL" id="JACJPY010000007">
    <property type="protein sequence ID" value="MBD2149324.1"/>
    <property type="molecule type" value="Genomic_DNA"/>
</dbReference>
<dbReference type="Proteomes" id="UP000631421">
    <property type="component" value="Unassembled WGS sequence"/>
</dbReference>
<gene>
    <name evidence="1" type="ORF">H6F44_04180</name>
</gene>
<dbReference type="RefSeq" id="WP_190349690.1">
    <property type="nucleotide sequence ID" value="NZ_JACJPY010000007.1"/>
</dbReference>
<organism evidence="1 2">
    <name type="scientific">Pseudanabaena cinerea FACHB-1277</name>
    <dbReference type="NCBI Taxonomy" id="2949581"/>
    <lineage>
        <taxon>Bacteria</taxon>
        <taxon>Bacillati</taxon>
        <taxon>Cyanobacteriota</taxon>
        <taxon>Cyanophyceae</taxon>
        <taxon>Pseudanabaenales</taxon>
        <taxon>Pseudanabaenaceae</taxon>
        <taxon>Pseudanabaena</taxon>
        <taxon>Pseudanabaena cinerea</taxon>
    </lineage>
</organism>
<keyword evidence="2" id="KW-1185">Reference proteome</keyword>
<comment type="caution">
    <text evidence="1">The sequence shown here is derived from an EMBL/GenBank/DDBJ whole genome shotgun (WGS) entry which is preliminary data.</text>
</comment>
<proteinExistence type="predicted"/>
<sequence>MNTTLNHIQPTLHELKLGLKELYGDLFAPIEAPKQIDRVNKALEQRAIK</sequence>
<evidence type="ECO:0000313" key="2">
    <source>
        <dbReference type="Proteomes" id="UP000631421"/>
    </source>
</evidence>
<evidence type="ECO:0000313" key="1">
    <source>
        <dbReference type="EMBL" id="MBD2149324.1"/>
    </source>
</evidence>
<reference evidence="1" key="1">
    <citation type="journal article" date="2015" name="ISME J.">
        <title>Draft Genome Sequence of Streptomyces incarnatus NRRL8089, which Produces the Nucleoside Antibiotic Sinefungin.</title>
        <authorList>
            <person name="Oshima K."/>
            <person name="Hattori M."/>
            <person name="Shimizu H."/>
            <person name="Fukuda K."/>
            <person name="Nemoto M."/>
            <person name="Inagaki K."/>
            <person name="Tamura T."/>
        </authorList>
    </citation>
    <scope>NUCLEOTIDE SEQUENCE</scope>
    <source>
        <strain evidence="1">FACHB-1277</strain>
    </source>
</reference>
<dbReference type="AlphaFoldDB" id="A0A926UQN7"/>
<name>A0A926UQN7_9CYAN</name>
<accession>A0A926UQN7</accession>